<keyword evidence="3 11" id="KW-0808">Transferase</keyword>
<feature type="domain" description="DNA polymerase III delta subunit-like C-terminal" evidence="10">
    <location>
        <begin position="217"/>
        <end position="336"/>
    </location>
</feature>
<evidence type="ECO:0000313" key="13">
    <source>
        <dbReference type="EMBL" id="THC80353.1"/>
    </source>
</evidence>
<proteinExistence type="inferred from homology"/>
<keyword evidence="5" id="KW-0235">DNA replication</keyword>
<dbReference type="GO" id="GO:0003677">
    <property type="term" value="F:DNA binding"/>
    <property type="evidence" value="ECO:0007669"/>
    <property type="project" value="InterPro"/>
</dbReference>
<evidence type="ECO:0000256" key="5">
    <source>
        <dbReference type="ARBA" id="ARBA00022705"/>
    </source>
</evidence>
<dbReference type="EC" id="2.7.7.7" evidence="1"/>
<keyword evidence="4 11" id="KW-0548">Nucleotidyltransferase</keyword>
<accession>A0A1Y0DTD5</accession>
<feature type="domain" description="DNA polymerase III delta N-terminal" evidence="9">
    <location>
        <begin position="20"/>
        <end position="143"/>
    </location>
</feature>
<gene>
    <name evidence="11" type="primary">holA</name>
    <name evidence="12" type="ORF">BWR10_06365</name>
    <name evidence="13" type="ORF">E6L36_08040</name>
    <name evidence="11" type="ORF">H0N82_08060</name>
</gene>
<evidence type="ECO:0000259" key="9">
    <source>
        <dbReference type="Pfam" id="PF06144"/>
    </source>
</evidence>
<keyword evidence="6" id="KW-0239">DNA-directed DNA polymerase</keyword>
<dbReference type="Pfam" id="PF21694">
    <property type="entry name" value="DNA_pol3_delta_C"/>
    <property type="match status" value="1"/>
</dbReference>
<reference evidence="13 15" key="2">
    <citation type="submission" date="2019-04" db="EMBL/GenBank/DDBJ databases">
        <title>Genome Announcement to Ensure Probiotic Safety of Lactobacillus rhamnosus UBLR-58.</title>
        <authorList>
            <person name="Sulthana A."/>
            <person name="Lakshmi S.G."/>
            <person name="Madempudi R.S."/>
        </authorList>
    </citation>
    <scope>NUCLEOTIDE SEQUENCE [LARGE SCALE GENOMIC DNA]</scope>
    <source>
        <strain evidence="13 15">UBLR-58</strain>
    </source>
</reference>
<dbReference type="InterPro" id="IPR008921">
    <property type="entry name" value="DNA_pol3_clamp-load_cplx_C"/>
</dbReference>
<dbReference type="EMBL" id="MTJY01000026">
    <property type="protein sequence ID" value="ONN75000.1"/>
    <property type="molecule type" value="Genomic_DNA"/>
</dbReference>
<dbReference type="InterPro" id="IPR027417">
    <property type="entry name" value="P-loop_NTPase"/>
</dbReference>
<protein>
    <recommendedName>
        <fullName evidence="2">DNA polymerase III subunit delta</fullName>
        <ecNumber evidence="1">2.7.7.7</ecNumber>
    </recommendedName>
</protein>
<dbReference type="Gene3D" id="1.20.272.10">
    <property type="match status" value="1"/>
</dbReference>
<dbReference type="OMA" id="EEPYYID"/>
<dbReference type="NCBIfam" id="TIGR01128">
    <property type="entry name" value="holA"/>
    <property type="match status" value="1"/>
</dbReference>
<evidence type="ECO:0000313" key="15">
    <source>
        <dbReference type="Proteomes" id="UP000307517"/>
    </source>
</evidence>
<comment type="caution">
    <text evidence="11">The sequence shown here is derived from an EMBL/GenBank/DDBJ whole genome shotgun (WGS) entry which is preliminary data.</text>
</comment>
<dbReference type="SUPFAM" id="SSF48019">
    <property type="entry name" value="post-AAA+ oligomerization domain-like"/>
    <property type="match status" value="1"/>
</dbReference>
<dbReference type="Proteomes" id="UP000552935">
    <property type="component" value="Unassembled WGS sequence"/>
</dbReference>
<dbReference type="InterPro" id="IPR010372">
    <property type="entry name" value="DNA_pol3_delta_N"/>
</dbReference>
<dbReference type="Gene3D" id="1.10.8.60">
    <property type="match status" value="1"/>
</dbReference>
<evidence type="ECO:0000313" key="14">
    <source>
        <dbReference type="Proteomes" id="UP000189067"/>
    </source>
</evidence>
<dbReference type="InterPro" id="IPR048466">
    <property type="entry name" value="DNA_pol3_delta-like_C"/>
</dbReference>
<dbReference type="GO" id="GO:0009360">
    <property type="term" value="C:DNA polymerase III complex"/>
    <property type="evidence" value="ECO:0007669"/>
    <property type="project" value="InterPro"/>
</dbReference>
<dbReference type="PANTHER" id="PTHR34388">
    <property type="entry name" value="DNA POLYMERASE III SUBUNIT DELTA"/>
    <property type="match status" value="1"/>
</dbReference>
<evidence type="ECO:0000256" key="8">
    <source>
        <dbReference type="ARBA" id="ARBA00049244"/>
    </source>
</evidence>
<reference evidence="12 14" key="1">
    <citation type="submission" date="2017-01" db="EMBL/GenBank/DDBJ databases">
        <title>In silico prediction, in vitro antibacterial spectrum and physicochemical properties of a putative bacteriocin produced by Lactobacillus rhamnosus strain L156.4.</title>
        <authorList>
            <person name="Silveira A.M."/>
            <person name="Monteiro A.S."/>
            <person name="Santos V.L."/>
            <person name="Nicoli J.R."/>
            <person name="Azevedo V."/>
            <person name="Soares S.C."/>
            <person name="Castro-Oliveira L."/>
            <person name="Dias-Souza M.V."/>
            <person name="Nardi R.M."/>
        </authorList>
    </citation>
    <scope>NUCLEOTIDE SEQUENCE [LARGE SCALE GENOMIC DNA]</scope>
    <source>
        <strain evidence="12 14">L156.4</strain>
    </source>
</reference>
<dbReference type="Pfam" id="PF06144">
    <property type="entry name" value="DNA_pol3_delta"/>
    <property type="match status" value="1"/>
</dbReference>
<reference evidence="11 16" key="3">
    <citation type="submission" date="2020-07" db="EMBL/GenBank/DDBJ databases">
        <title>Organ Donor 1.</title>
        <authorList>
            <person name="Marsh A.J."/>
            <person name="Azcarate-Peril M.A."/>
        </authorList>
    </citation>
    <scope>NUCLEOTIDE SEQUENCE [LARGE SCALE GENOMIC DNA]</scope>
    <source>
        <strain evidence="11 16">AMC0712</strain>
    </source>
</reference>
<dbReference type="EMBL" id="JACCKI010000005">
    <property type="protein sequence ID" value="NZA05058.1"/>
    <property type="molecule type" value="Genomic_DNA"/>
</dbReference>
<evidence type="ECO:0000313" key="16">
    <source>
        <dbReference type="Proteomes" id="UP000552935"/>
    </source>
</evidence>
<dbReference type="EMBL" id="SSHM01000001">
    <property type="protein sequence ID" value="THC80353.1"/>
    <property type="molecule type" value="Genomic_DNA"/>
</dbReference>
<evidence type="ECO:0000313" key="11">
    <source>
        <dbReference type="EMBL" id="NZA05058.1"/>
    </source>
</evidence>
<dbReference type="Proteomes" id="UP000307517">
    <property type="component" value="Unassembled WGS sequence"/>
</dbReference>
<dbReference type="SUPFAM" id="SSF52540">
    <property type="entry name" value="P-loop containing nucleoside triphosphate hydrolases"/>
    <property type="match status" value="1"/>
</dbReference>
<evidence type="ECO:0000259" key="10">
    <source>
        <dbReference type="Pfam" id="PF21694"/>
    </source>
</evidence>
<organism evidence="11 16">
    <name type="scientific">Lacticaseibacillus rhamnosus</name>
    <name type="common">Lactobacillus rhamnosus</name>
    <dbReference type="NCBI Taxonomy" id="47715"/>
    <lineage>
        <taxon>Bacteria</taxon>
        <taxon>Bacillati</taxon>
        <taxon>Bacillota</taxon>
        <taxon>Bacilli</taxon>
        <taxon>Lactobacillales</taxon>
        <taxon>Lactobacillaceae</taxon>
        <taxon>Lacticaseibacillus</taxon>
    </lineage>
</organism>
<evidence type="ECO:0000256" key="4">
    <source>
        <dbReference type="ARBA" id="ARBA00022695"/>
    </source>
</evidence>
<evidence type="ECO:0000256" key="2">
    <source>
        <dbReference type="ARBA" id="ARBA00017703"/>
    </source>
</evidence>
<evidence type="ECO:0000256" key="3">
    <source>
        <dbReference type="ARBA" id="ARBA00022679"/>
    </source>
</evidence>
<accession>A0A2A5L9E1</accession>
<dbReference type="InterPro" id="IPR005790">
    <property type="entry name" value="DNA_polIII_delta"/>
</dbReference>
<comment type="catalytic activity">
    <reaction evidence="8">
        <text>DNA(n) + a 2'-deoxyribonucleoside 5'-triphosphate = DNA(n+1) + diphosphate</text>
        <dbReference type="Rhea" id="RHEA:22508"/>
        <dbReference type="Rhea" id="RHEA-COMP:17339"/>
        <dbReference type="Rhea" id="RHEA-COMP:17340"/>
        <dbReference type="ChEBI" id="CHEBI:33019"/>
        <dbReference type="ChEBI" id="CHEBI:61560"/>
        <dbReference type="ChEBI" id="CHEBI:173112"/>
        <dbReference type="EC" id="2.7.7.7"/>
    </reaction>
</comment>
<evidence type="ECO:0000256" key="1">
    <source>
        <dbReference type="ARBA" id="ARBA00012417"/>
    </source>
</evidence>
<evidence type="ECO:0000256" key="7">
    <source>
        <dbReference type="ARBA" id="ARBA00034754"/>
    </source>
</evidence>
<dbReference type="GO" id="GO:0003887">
    <property type="term" value="F:DNA-directed DNA polymerase activity"/>
    <property type="evidence" value="ECO:0007669"/>
    <property type="project" value="UniProtKB-KW"/>
</dbReference>
<sequence>MQVRDFIKHLKNGERPPLTLILGEEQALRQQAQQALANLIPEDQKAMNFGRYDMHQTPVGVALDDATSIPFFGEYREVVIDDPYFLTGEKSTDKIEHDLTGLQAYFDNPVPSTMMVLIAPYKKLDERKRLTKALKKAALIVDAAPLDERSARMALAQIFKQHQVDIQPPALDALVQRTNGQYSVMMGEVRKLLTYASDGSPLTVAAVSALVPKQLNDRVFDLVTDVLRQNAADALALYRDLLAQREEPIRLNALMLGQFRLLIQVKLLAQKGYGQGDIAATLKAHPYRVKLALRQVGRLPYHQLAQAYSGLVDTETAMKTGTIDKALAFELFMLKYTGQASAHRKGKYTASRS</sequence>
<dbReference type="Gene3D" id="3.40.50.300">
    <property type="entry name" value="P-loop containing nucleotide triphosphate hydrolases"/>
    <property type="match status" value="1"/>
</dbReference>
<evidence type="ECO:0000256" key="6">
    <source>
        <dbReference type="ARBA" id="ARBA00022932"/>
    </source>
</evidence>
<name>A0A1Y0DTD5_LACRH</name>
<dbReference type="RefSeq" id="WP_005685639.1">
    <property type="nucleotide sequence ID" value="NZ_BSWG01000034.1"/>
</dbReference>
<dbReference type="GO" id="GO:0006261">
    <property type="term" value="P:DNA-templated DNA replication"/>
    <property type="evidence" value="ECO:0007669"/>
    <property type="project" value="TreeGrafter"/>
</dbReference>
<evidence type="ECO:0000313" key="12">
    <source>
        <dbReference type="EMBL" id="ONN75000.1"/>
    </source>
</evidence>
<dbReference type="Proteomes" id="UP000189067">
    <property type="component" value="Unassembled WGS sequence"/>
</dbReference>
<dbReference type="AlphaFoldDB" id="A0A1Y0DTD5"/>
<comment type="similarity">
    <text evidence="7">Belongs to the DNA polymerase HolA subunit family.</text>
</comment>
<dbReference type="PANTHER" id="PTHR34388:SF1">
    <property type="entry name" value="DNA POLYMERASE III SUBUNIT DELTA"/>
    <property type="match status" value="1"/>
</dbReference>